<dbReference type="Gene3D" id="2.60.40.10">
    <property type="entry name" value="Immunoglobulins"/>
    <property type="match status" value="1"/>
</dbReference>
<dbReference type="Pfam" id="PF05448">
    <property type="entry name" value="AXE1"/>
    <property type="match status" value="1"/>
</dbReference>
<dbReference type="InterPro" id="IPR029058">
    <property type="entry name" value="AB_hydrolase_fold"/>
</dbReference>
<dbReference type="EMBL" id="SNRY01000405">
    <property type="protein sequence ID" value="KAA6341205.1"/>
    <property type="molecule type" value="Genomic_DNA"/>
</dbReference>
<protein>
    <submittedName>
        <fullName evidence="2">Cephalosporin-C deacetylase</fullName>
        <ecNumber evidence="2">3.1.1.41</ecNumber>
    </submittedName>
</protein>
<comment type="caution">
    <text evidence="2">The sequence shown here is derived from an EMBL/GenBank/DDBJ whole genome shotgun (WGS) entry which is preliminary data.</text>
</comment>
<gene>
    <name evidence="2" type="ORF">EZS27_010984</name>
</gene>
<organism evidence="2">
    <name type="scientific">termite gut metagenome</name>
    <dbReference type="NCBI Taxonomy" id="433724"/>
    <lineage>
        <taxon>unclassified sequences</taxon>
        <taxon>metagenomes</taxon>
        <taxon>organismal metagenomes</taxon>
    </lineage>
</organism>
<dbReference type="GO" id="GO:0047739">
    <property type="term" value="F:cephalosporin-C deacetylase activity"/>
    <property type="evidence" value="ECO:0007669"/>
    <property type="project" value="UniProtKB-EC"/>
</dbReference>
<dbReference type="PANTHER" id="PTHR40111">
    <property type="entry name" value="CEPHALOSPORIN-C DEACETYLASE"/>
    <property type="match status" value="1"/>
</dbReference>
<sequence>MKRTLLGCFLIVTTLSLSAQIQKDRAESRFSYRVPVTNEWVFYAPEYPIIQVIAKNGSNDAVTTVLQLDVATDQRQNLFSSSQTITLQKGDSTQVDFSFTLPAPGFYRCTLFEKEAGTSKEIKRFNIGYEPEAIISLPDNQPDFMTFWEESKSELAKVEPDYQLRLIPDSSDNKRKLYMVKMKSYGGVEISGYYSVPAKKGKYPAIISYMGYGSKPWAPGGTPGYVEFVLSVRGQSLQQPTNSYGDWIAYGLESQEGYYYRGAFMDLIRAIDFVASRPEVNTNAIFAEGGSQGGAFTLAACALDDRICAAAPTIPFLSDYPDYFKIVHWPAESILRKQQELKISDADLYRVLSYFDIKNLAGWINCPVIMGVGLQDETCPPHTNFSGYNRISSEKEYHIYPLNGHNTPPSWQQTKMEFFEKHIR</sequence>
<proteinExistence type="predicted"/>
<evidence type="ECO:0000313" key="2">
    <source>
        <dbReference type="EMBL" id="KAA6341205.1"/>
    </source>
</evidence>
<accession>A0A5J4S721</accession>
<dbReference type="Gene3D" id="3.40.50.1820">
    <property type="entry name" value="alpha/beta hydrolase"/>
    <property type="match status" value="1"/>
</dbReference>
<reference evidence="2" key="1">
    <citation type="submission" date="2019-03" db="EMBL/GenBank/DDBJ databases">
        <title>Single cell metagenomics reveals metabolic interactions within the superorganism composed of flagellate Streblomastix strix and complex community of Bacteroidetes bacteria on its surface.</title>
        <authorList>
            <person name="Treitli S.C."/>
            <person name="Kolisko M."/>
            <person name="Husnik F."/>
            <person name="Keeling P."/>
            <person name="Hampl V."/>
        </authorList>
    </citation>
    <scope>NUCLEOTIDE SEQUENCE</scope>
    <source>
        <strain evidence="2">STM</strain>
    </source>
</reference>
<feature type="domain" description="Acetyl xylan esterase" evidence="1">
    <location>
        <begin position="141"/>
        <end position="422"/>
    </location>
</feature>
<name>A0A5J4S721_9ZZZZ</name>
<dbReference type="InterPro" id="IPR039069">
    <property type="entry name" value="CE7"/>
</dbReference>
<dbReference type="EC" id="3.1.1.41" evidence="2"/>
<dbReference type="GO" id="GO:0005976">
    <property type="term" value="P:polysaccharide metabolic process"/>
    <property type="evidence" value="ECO:0007669"/>
    <property type="project" value="TreeGrafter"/>
</dbReference>
<dbReference type="InterPro" id="IPR008391">
    <property type="entry name" value="AXE1_dom"/>
</dbReference>
<dbReference type="PANTHER" id="PTHR40111:SF1">
    <property type="entry name" value="CEPHALOSPORIN-C DEACETYLASE"/>
    <property type="match status" value="1"/>
</dbReference>
<dbReference type="SUPFAM" id="SSF53474">
    <property type="entry name" value="alpha/beta-Hydrolases"/>
    <property type="match status" value="1"/>
</dbReference>
<dbReference type="AlphaFoldDB" id="A0A5J4S721"/>
<evidence type="ECO:0000259" key="1">
    <source>
        <dbReference type="Pfam" id="PF05448"/>
    </source>
</evidence>
<keyword evidence="2" id="KW-0378">Hydrolase</keyword>
<dbReference type="InterPro" id="IPR013783">
    <property type="entry name" value="Ig-like_fold"/>
</dbReference>